<evidence type="ECO:0000256" key="1">
    <source>
        <dbReference type="SAM" id="Phobius"/>
    </source>
</evidence>
<sequence length="48" mass="5630">MLIVLSMVFTLFFKTYRELTNFLIISFPLILTGLLFIISDFLLKDIKS</sequence>
<organism evidence="2 3">
    <name type="scientific">Desulfocucumis palustris</name>
    <dbReference type="NCBI Taxonomy" id="1898651"/>
    <lineage>
        <taxon>Bacteria</taxon>
        <taxon>Bacillati</taxon>
        <taxon>Bacillota</taxon>
        <taxon>Clostridia</taxon>
        <taxon>Eubacteriales</taxon>
        <taxon>Desulfocucumaceae</taxon>
        <taxon>Desulfocucumis</taxon>
    </lineage>
</organism>
<dbReference type="Proteomes" id="UP000239549">
    <property type="component" value="Unassembled WGS sequence"/>
</dbReference>
<feature type="transmembrane region" description="Helical" evidence="1">
    <location>
        <begin position="20"/>
        <end position="43"/>
    </location>
</feature>
<evidence type="ECO:0000313" key="3">
    <source>
        <dbReference type="Proteomes" id="UP000239549"/>
    </source>
</evidence>
<proteinExistence type="predicted"/>
<keyword evidence="1" id="KW-0812">Transmembrane</keyword>
<name>A0A2L2XFN4_9FIRM</name>
<gene>
    <name evidence="2" type="ORF">DCCM_4091</name>
</gene>
<keyword evidence="1" id="KW-1133">Transmembrane helix</keyword>
<keyword evidence="1" id="KW-0472">Membrane</keyword>
<dbReference type="AlphaFoldDB" id="A0A2L2XFN4"/>
<comment type="caution">
    <text evidence="2">The sequence shown here is derived from an EMBL/GenBank/DDBJ whole genome shotgun (WGS) entry which is preliminary data.</text>
</comment>
<evidence type="ECO:0000313" key="2">
    <source>
        <dbReference type="EMBL" id="GBF34970.1"/>
    </source>
</evidence>
<accession>A0A2L2XFN4</accession>
<reference evidence="3" key="1">
    <citation type="submission" date="2018-02" db="EMBL/GenBank/DDBJ databases">
        <title>Genome sequence of Desulfocucumis palustris strain NAW-5.</title>
        <authorList>
            <person name="Watanabe M."/>
            <person name="Kojima H."/>
            <person name="Fukui M."/>
        </authorList>
    </citation>
    <scope>NUCLEOTIDE SEQUENCE [LARGE SCALE GENOMIC DNA]</scope>
    <source>
        <strain evidence="3">NAW-5</strain>
    </source>
</reference>
<protein>
    <submittedName>
        <fullName evidence="2">Uncharacterized protein</fullName>
    </submittedName>
</protein>
<dbReference type="EMBL" id="BFAV01000155">
    <property type="protein sequence ID" value="GBF34970.1"/>
    <property type="molecule type" value="Genomic_DNA"/>
</dbReference>
<keyword evidence="3" id="KW-1185">Reference proteome</keyword>